<dbReference type="Gene3D" id="1.20.1260.60">
    <property type="entry name" value="Vacuolar protein sorting-associated protein Ist1"/>
    <property type="match status" value="1"/>
</dbReference>
<accession>A0A2K3M2I5</accession>
<gene>
    <name evidence="2" type="ORF">L195_g041045</name>
</gene>
<dbReference type="AlphaFoldDB" id="A0A2K3M2I5"/>
<dbReference type="EMBL" id="ASHM01047675">
    <property type="protein sequence ID" value="PNX84980.1"/>
    <property type="molecule type" value="Genomic_DNA"/>
</dbReference>
<organism evidence="2 3">
    <name type="scientific">Trifolium pratense</name>
    <name type="common">Red clover</name>
    <dbReference type="NCBI Taxonomy" id="57577"/>
    <lineage>
        <taxon>Eukaryota</taxon>
        <taxon>Viridiplantae</taxon>
        <taxon>Streptophyta</taxon>
        <taxon>Embryophyta</taxon>
        <taxon>Tracheophyta</taxon>
        <taxon>Spermatophyta</taxon>
        <taxon>Magnoliopsida</taxon>
        <taxon>eudicotyledons</taxon>
        <taxon>Gunneridae</taxon>
        <taxon>Pentapetalae</taxon>
        <taxon>rosids</taxon>
        <taxon>fabids</taxon>
        <taxon>Fabales</taxon>
        <taxon>Fabaceae</taxon>
        <taxon>Papilionoideae</taxon>
        <taxon>50 kb inversion clade</taxon>
        <taxon>NPAAA clade</taxon>
        <taxon>Hologalegina</taxon>
        <taxon>IRL clade</taxon>
        <taxon>Trifolieae</taxon>
        <taxon>Trifolium</taxon>
    </lineage>
</organism>
<dbReference type="PANTHER" id="PTHR12161">
    <property type="entry name" value="IST1 FAMILY MEMBER"/>
    <property type="match status" value="1"/>
</dbReference>
<dbReference type="STRING" id="57577.A0A2K3M2I5"/>
<dbReference type="InterPro" id="IPR005061">
    <property type="entry name" value="Ist1"/>
</dbReference>
<dbReference type="ExpressionAtlas" id="A0A2K3M2I5">
    <property type="expression patterns" value="baseline"/>
</dbReference>
<reference evidence="2 3" key="2">
    <citation type="journal article" date="2017" name="Front. Plant Sci.">
        <title>Gene Classification and Mining of Molecular Markers Useful in Red Clover (Trifolium pratense) Breeding.</title>
        <authorList>
            <person name="Istvanek J."/>
            <person name="Dluhosova J."/>
            <person name="Dluhos P."/>
            <person name="Patkova L."/>
            <person name="Nedelnik J."/>
            <person name="Repkova J."/>
        </authorList>
    </citation>
    <scope>NUCLEOTIDE SEQUENCE [LARGE SCALE GENOMIC DNA]</scope>
    <source>
        <strain evidence="3">cv. Tatra</strain>
        <tissue evidence="2">Young leaves</tissue>
    </source>
</reference>
<comment type="caution">
    <text evidence="2">The sequence shown here is derived from an EMBL/GenBank/DDBJ whole genome shotgun (WGS) entry which is preliminary data.</text>
</comment>
<sequence>RECPPELREAIASIIFSAPRCSDIPDLLHIKNLFTTKYGKEFVSAISELRPDSGVNRTIIEKLSVSAPSGEVKLKVLTDIAEEYNLAWDSSKTAAEFRKNHEDLLLASVRSRLCNSNDPSITFIPDSDIWNYCKFHPYLVLLAS</sequence>
<evidence type="ECO:0000256" key="1">
    <source>
        <dbReference type="ARBA" id="ARBA00005536"/>
    </source>
</evidence>
<dbReference type="GO" id="GO:0015031">
    <property type="term" value="P:protein transport"/>
    <property type="evidence" value="ECO:0007669"/>
    <property type="project" value="InterPro"/>
</dbReference>
<feature type="non-terminal residue" evidence="2">
    <location>
        <position position="1"/>
    </location>
</feature>
<reference evidence="2 3" key="1">
    <citation type="journal article" date="2014" name="Am. J. Bot.">
        <title>Genome assembly and annotation for red clover (Trifolium pratense; Fabaceae).</title>
        <authorList>
            <person name="Istvanek J."/>
            <person name="Jaros M."/>
            <person name="Krenek A."/>
            <person name="Repkova J."/>
        </authorList>
    </citation>
    <scope>NUCLEOTIDE SEQUENCE [LARGE SCALE GENOMIC DNA]</scope>
    <source>
        <strain evidence="3">cv. Tatra</strain>
        <tissue evidence="2">Young leaves</tissue>
    </source>
</reference>
<proteinExistence type="inferred from homology"/>
<dbReference type="Pfam" id="PF03398">
    <property type="entry name" value="Ist1"/>
    <property type="match status" value="1"/>
</dbReference>
<evidence type="ECO:0000313" key="3">
    <source>
        <dbReference type="Proteomes" id="UP000236291"/>
    </source>
</evidence>
<name>A0A2K3M2I5_TRIPR</name>
<dbReference type="InterPro" id="IPR042277">
    <property type="entry name" value="IST1-like"/>
</dbReference>
<dbReference type="PANTHER" id="PTHR12161:SF81">
    <property type="entry name" value="OS01G0687700 PROTEIN"/>
    <property type="match status" value="1"/>
</dbReference>
<protein>
    <submittedName>
        <fullName evidence="2">IST1-like protein</fullName>
    </submittedName>
</protein>
<dbReference type="Proteomes" id="UP000236291">
    <property type="component" value="Unassembled WGS sequence"/>
</dbReference>
<comment type="similarity">
    <text evidence="1">Belongs to the IST1 family.</text>
</comment>
<evidence type="ECO:0000313" key="2">
    <source>
        <dbReference type="EMBL" id="PNX84980.1"/>
    </source>
</evidence>